<proteinExistence type="predicted"/>
<keyword evidence="1" id="KW-0472">Membrane</keyword>
<feature type="transmembrane region" description="Helical" evidence="1">
    <location>
        <begin position="122"/>
        <end position="143"/>
    </location>
</feature>
<feature type="transmembrane region" description="Helical" evidence="1">
    <location>
        <begin position="90"/>
        <end position="116"/>
    </location>
</feature>
<evidence type="ECO:0000313" key="3">
    <source>
        <dbReference type="Proteomes" id="UP000271241"/>
    </source>
</evidence>
<keyword evidence="1" id="KW-1133">Transmembrane helix</keyword>
<feature type="transmembrane region" description="Helical" evidence="1">
    <location>
        <begin position="266"/>
        <end position="284"/>
    </location>
</feature>
<feature type="transmembrane region" description="Helical" evidence="1">
    <location>
        <begin position="240"/>
        <end position="260"/>
    </location>
</feature>
<gene>
    <name evidence="2" type="ORF">THASP1DRAFT_27958</name>
</gene>
<keyword evidence="1" id="KW-0812">Transmembrane</keyword>
<dbReference type="OrthoDB" id="2256270at2759"/>
<feature type="transmembrane region" description="Helical" evidence="1">
    <location>
        <begin position="195"/>
        <end position="219"/>
    </location>
</feature>
<reference evidence="3" key="1">
    <citation type="journal article" date="2018" name="Nat. Microbiol.">
        <title>Leveraging single-cell genomics to expand the fungal tree of life.</title>
        <authorList>
            <person name="Ahrendt S.R."/>
            <person name="Quandt C.A."/>
            <person name="Ciobanu D."/>
            <person name="Clum A."/>
            <person name="Salamov A."/>
            <person name="Andreopoulos B."/>
            <person name="Cheng J.F."/>
            <person name="Woyke T."/>
            <person name="Pelin A."/>
            <person name="Henrissat B."/>
            <person name="Reynolds N.K."/>
            <person name="Benny G.L."/>
            <person name="Smith M.E."/>
            <person name="James T.Y."/>
            <person name="Grigoriev I.V."/>
        </authorList>
    </citation>
    <scope>NUCLEOTIDE SEQUENCE [LARGE SCALE GENOMIC DNA]</scope>
    <source>
        <strain evidence="3">RSA 1356</strain>
    </source>
</reference>
<feature type="transmembrane region" description="Helical" evidence="1">
    <location>
        <begin position="155"/>
        <end position="175"/>
    </location>
</feature>
<protein>
    <submittedName>
        <fullName evidence="2">Uncharacterized protein</fullName>
    </submittedName>
</protein>
<organism evidence="2 3">
    <name type="scientific">Thamnocephalis sphaerospora</name>
    <dbReference type="NCBI Taxonomy" id="78915"/>
    <lineage>
        <taxon>Eukaryota</taxon>
        <taxon>Fungi</taxon>
        <taxon>Fungi incertae sedis</taxon>
        <taxon>Zoopagomycota</taxon>
        <taxon>Zoopagomycotina</taxon>
        <taxon>Zoopagomycetes</taxon>
        <taxon>Zoopagales</taxon>
        <taxon>Sigmoideomycetaceae</taxon>
        <taxon>Thamnocephalis</taxon>
    </lineage>
</organism>
<dbReference type="AlphaFoldDB" id="A0A4P9XVG1"/>
<keyword evidence="3" id="KW-1185">Reference proteome</keyword>
<name>A0A4P9XVG1_9FUNG</name>
<feature type="transmembrane region" description="Helical" evidence="1">
    <location>
        <begin position="63"/>
        <end position="83"/>
    </location>
</feature>
<evidence type="ECO:0000256" key="1">
    <source>
        <dbReference type="SAM" id="Phobius"/>
    </source>
</evidence>
<dbReference type="Proteomes" id="UP000271241">
    <property type="component" value="Unassembled WGS sequence"/>
</dbReference>
<dbReference type="EMBL" id="KZ992461">
    <property type="protein sequence ID" value="RKP10274.1"/>
    <property type="molecule type" value="Genomic_DNA"/>
</dbReference>
<accession>A0A4P9XVG1</accession>
<sequence>MSLWNDIKCIDLLGNNWEKNATYLWGIPLHPLGELNTLDFITMAHRSMEQMRVRNRSLSMQSAINVVFIFIFARSLSISVPIVYQNRRTLAGWCCVIQATAGVVYCVSCLMVFLPNGPPCRVALWITGTGTTISTLCVGTTLLQKAYLAHQRNKWLLCIGIVLLLPQPAIAYIVWTSPGIMTPVGGCLSCYPSYLPWIKLAMDLPINLVFSTAFLTVVYRQYRIYGSKAWVRLIRNGIQTMCLVVLSNLICMFGVAFEFAGLFSQFFFILDWVVTSVLLVHHCVNMRMVTEQSSRANPRQFLREPALAGSTYAEIHLTQHERRGRRVVFRR</sequence>
<evidence type="ECO:0000313" key="2">
    <source>
        <dbReference type="EMBL" id="RKP10274.1"/>
    </source>
</evidence>